<evidence type="ECO:0000259" key="4">
    <source>
        <dbReference type="Pfam" id="PF01965"/>
    </source>
</evidence>
<keyword evidence="1" id="KW-0346">Stress response</keyword>
<dbReference type="Pfam" id="PF01965">
    <property type="entry name" value="DJ-1_PfpI"/>
    <property type="match status" value="1"/>
</dbReference>
<protein>
    <recommendedName>
        <fullName evidence="4">DJ-1/PfpI domain-containing protein</fullName>
    </recommendedName>
</protein>
<feature type="domain" description="DJ-1/PfpI" evidence="4">
    <location>
        <begin position="29"/>
        <end position="216"/>
    </location>
</feature>
<reference evidence="6" key="1">
    <citation type="journal article" date="2023" name="Commun. Biol.">
        <title>Genome analysis of Parmales, the sister group of diatoms, reveals the evolutionary specialization of diatoms from phago-mixotrophs to photoautotrophs.</title>
        <authorList>
            <person name="Ban H."/>
            <person name="Sato S."/>
            <person name="Yoshikawa S."/>
            <person name="Yamada K."/>
            <person name="Nakamura Y."/>
            <person name="Ichinomiya M."/>
            <person name="Sato N."/>
            <person name="Blanc-Mathieu R."/>
            <person name="Endo H."/>
            <person name="Kuwata A."/>
            <person name="Ogata H."/>
        </authorList>
    </citation>
    <scope>NUCLEOTIDE SEQUENCE [LARGE SCALE GENOMIC DNA]</scope>
    <source>
        <strain evidence="6">NIES 3700</strain>
    </source>
</reference>
<dbReference type="GO" id="GO:0005737">
    <property type="term" value="C:cytoplasm"/>
    <property type="evidence" value="ECO:0007669"/>
    <property type="project" value="TreeGrafter"/>
</dbReference>
<dbReference type="PANTHER" id="PTHR48094:SF11">
    <property type="entry name" value="GLUTATHIONE-INDEPENDENT GLYOXALASE HSP31-RELATED"/>
    <property type="match status" value="1"/>
</dbReference>
<comment type="similarity">
    <text evidence="3">Belongs to the peptidase C56 family. HSP31-like subfamily.</text>
</comment>
<keyword evidence="6" id="KW-1185">Reference proteome</keyword>
<dbReference type="GO" id="GO:0019172">
    <property type="term" value="F:glyoxalase III activity"/>
    <property type="evidence" value="ECO:0007669"/>
    <property type="project" value="TreeGrafter"/>
</dbReference>
<organism evidence="5 6">
    <name type="scientific">Triparma laevis f. longispina</name>
    <dbReference type="NCBI Taxonomy" id="1714387"/>
    <lineage>
        <taxon>Eukaryota</taxon>
        <taxon>Sar</taxon>
        <taxon>Stramenopiles</taxon>
        <taxon>Ochrophyta</taxon>
        <taxon>Bolidophyceae</taxon>
        <taxon>Parmales</taxon>
        <taxon>Triparmaceae</taxon>
        <taxon>Triparma</taxon>
    </lineage>
</organism>
<evidence type="ECO:0000313" key="6">
    <source>
        <dbReference type="Proteomes" id="UP001165122"/>
    </source>
</evidence>
<dbReference type="PANTHER" id="PTHR48094">
    <property type="entry name" value="PROTEIN/NUCLEIC ACID DEGLYCASE DJ-1-RELATED"/>
    <property type="match status" value="1"/>
</dbReference>
<evidence type="ECO:0000256" key="1">
    <source>
        <dbReference type="ARBA" id="ARBA00023016"/>
    </source>
</evidence>
<dbReference type="InterPro" id="IPR050325">
    <property type="entry name" value="Prot/Nucl_acid_deglycase"/>
</dbReference>
<accession>A0A9W7A5Y8</accession>
<dbReference type="EMBL" id="BRXW01000512">
    <property type="protein sequence ID" value="GMH61960.1"/>
    <property type="molecule type" value="Genomic_DNA"/>
</dbReference>
<dbReference type="CDD" id="cd03141">
    <property type="entry name" value="GATase1_Hsp31_like"/>
    <property type="match status" value="1"/>
</dbReference>
<dbReference type="InterPro" id="IPR029062">
    <property type="entry name" value="Class_I_gatase-like"/>
</dbReference>
<comment type="caution">
    <text evidence="5">The sequence shown here is derived from an EMBL/GenBank/DDBJ whole genome shotgun (WGS) entry which is preliminary data.</text>
</comment>
<evidence type="ECO:0000313" key="5">
    <source>
        <dbReference type="EMBL" id="GMH61960.1"/>
    </source>
</evidence>
<dbReference type="InterPro" id="IPR002818">
    <property type="entry name" value="DJ-1/PfpI"/>
</dbReference>
<dbReference type="OrthoDB" id="543156at2759"/>
<sequence length="229" mass="23757">MSSSKNVVLVCTSSPALSNGHPTGLWLEELATPYYAFLDAGFECTVASINGGAVPVDQGSVTGGFFTEDSKKFMHDPVAIGMLGHSVQLSTLSFPDCCDAIYLTGGHGCCEDFVDNAPLKNSIESMYAAGKATASDCHGVIALPQCTSGGKPLVAGKKVTGFADSEEAAVQLTEAVPFLIEAKLKEQGGVFSKAADWNPHTVVDGNLITGQNPQSSKGTADATIAFMNQ</sequence>
<dbReference type="SUPFAM" id="SSF52317">
    <property type="entry name" value="Class I glutamine amidotransferase-like"/>
    <property type="match status" value="1"/>
</dbReference>
<evidence type="ECO:0000256" key="2">
    <source>
        <dbReference type="ARBA" id="ARBA00023239"/>
    </source>
</evidence>
<evidence type="ECO:0000256" key="3">
    <source>
        <dbReference type="ARBA" id="ARBA00038493"/>
    </source>
</evidence>
<dbReference type="AlphaFoldDB" id="A0A9W7A5Y8"/>
<proteinExistence type="inferred from homology"/>
<dbReference type="Gene3D" id="3.40.50.880">
    <property type="match status" value="1"/>
</dbReference>
<name>A0A9W7A5Y8_9STRA</name>
<dbReference type="GO" id="GO:0019243">
    <property type="term" value="P:methylglyoxal catabolic process to D-lactate via S-lactoyl-glutathione"/>
    <property type="evidence" value="ECO:0007669"/>
    <property type="project" value="TreeGrafter"/>
</dbReference>
<gene>
    <name evidence="5" type="ORF">TrLO_g9146</name>
</gene>
<keyword evidence="2" id="KW-0456">Lyase</keyword>
<dbReference type="Proteomes" id="UP001165122">
    <property type="component" value="Unassembled WGS sequence"/>
</dbReference>